<evidence type="ECO:0000256" key="1">
    <source>
        <dbReference type="SAM" id="Phobius"/>
    </source>
</evidence>
<feature type="transmembrane region" description="Helical" evidence="1">
    <location>
        <begin position="52"/>
        <end position="73"/>
    </location>
</feature>
<comment type="caution">
    <text evidence="2">The sequence shown here is derived from an EMBL/GenBank/DDBJ whole genome shotgun (WGS) entry which is preliminary data.</text>
</comment>
<feature type="transmembrane region" description="Helical" evidence="1">
    <location>
        <begin position="20"/>
        <end position="40"/>
    </location>
</feature>
<sequence length="82" mass="10024">MEKYQLYDVYFDLQGFFQLTIYVINLTYLNYYYIVLFCFHNKPLGFPFLLELLHLLSSIKILSTYIFLFSFLISLRVCEVFY</sequence>
<name>A0AAN9EB03_CROPI</name>
<dbReference type="AlphaFoldDB" id="A0AAN9EB03"/>
<accession>A0AAN9EB03</accession>
<keyword evidence="1" id="KW-1133">Transmembrane helix</keyword>
<keyword evidence="1" id="KW-0812">Transmembrane</keyword>
<evidence type="ECO:0000313" key="3">
    <source>
        <dbReference type="Proteomes" id="UP001372338"/>
    </source>
</evidence>
<dbReference type="EMBL" id="JAYWIO010000007">
    <property type="protein sequence ID" value="KAK7252415.1"/>
    <property type="molecule type" value="Genomic_DNA"/>
</dbReference>
<evidence type="ECO:0000313" key="2">
    <source>
        <dbReference type="EMBL" id="KAK7252415.1"/>
    </source>
</evidence>
<gene>
    <name evidence="2" type="ORF">RIF29_36339</name>
</gene>
<protein>
    <submittedName>
        <fullName evidence="2">Uncharacterized protein</fullName>
    </submittedName>
</protein>
<reference evidence="2 3" key="1">
    <citation type="submission" date="2024-01" db="EMBL/GenBank/DDBJ databases">
        <title>The genomes of 5 underutilized Papilionoideae crops provide insights into root nodulation and disease resistanc.</title>
        <authorList>
            <person name="Yuan L."/>
        </authorList>
    </citation>
    <scope>NUCLEOTIDE SEQUENCE [LARGE SCALE GENOMIC DNA]</scope>
    <source>
        <strain evidence="2">ZHUSHIDOU_FW_LH</strain>
        <tissue evidence="2">Leaf</tissue>
    </source>
</reference>
<organism evidence="2 3">
    <name type="scientific">Crotalaria pallida</name>
    <name type="common">Smooth rattlebox</name>
    <name type="synonym">Crotalaria striata</name>
    <dbReference type="NCBI Taxonomy" id="3830"/>
    <lineage>
        <taxon>Eukaryota</taxon>
        <taxon>Viridiplantae</taxon>
        <taxon>Streptophyta</taxon>
        <taxon>Embryophyta</taxon>
        <taxon>Tracheophyta</taxon>
        <taxon>Spermatophyta</taxon>
        <taxon>Magnoliopsida</taxon>
        <taxon>eudicotyledons</taxon>
        <taxon>Gunneridae</taxon>
        <taxon>Pentapetalae</taxon>
        <taxon>rosids</taxon>
        <taxon>fabids</taxon>
        <taxon>Fabales</taxon>
        <taxon>Fabaceae</taxon>
        <taxon>Papilionoideae</taxon>
        <taxon>50 kb inversion clade</taxon>
        <taxon>genistoids sensu lato</taxon>
        <taxon>core genistoids</taxon>
        <taxon>Crotalarieae</taxon>
        <taxon>Crotalaria</taxon>
    </lineage>
</organism>
<keyword evidence="1" id="KW-0472">Membrane</keyword>
<keyword evidence="3" id="KW-1185">Reference proteome</keyword>
<dbReference type="Proteomes" id="UP001372338">
    <property type="component" value="Unassembled WGS sequence"/>
</dbReference>
<proteinExistence type="predicted"/>